<comment type="caution">
    <text evidence="3">The sequence shown here is derived from an EMBL/GenBank/DDBJ whole genome shotgun (WGS) entry which is preliminary data.</text>
</comment>
<reference evidence="4" key="1">
    <citation type="journal article" date="2019" name="Int. J. Syst. Evol. Microbiol.">
        <title>The Global Catalogue of Microorganisms (GCM) 10K type strain sequencing project: providing services to taxonomists for standard genome sequencing and annotation.</title>
        <authorList>
            <consortium name="The Broad Institute Genomics Platform"/>
            <consortium name="The Broad Institute Genome Sequencing Center for Infectious Disease"/>
            <person name="Wu L."/>
            <person name="Ma J."/>
        </authorList>
    </citation>
    <scope>NUCLEOTIDE SEQUENCE [LARGE SCALE GENOMIC DNA]</scope>
    <source>
        <strain evidence="4">CGMCC 4.7152</strain>
    </source>
</reference>
<dbReference type="InterPro" id="IPR051534">
    <property type="entry name" value="CBASS_pafABC_assoc_protein"/>
</dbReference>
<dbReference type="InterPro" id="IPR036388">
    <property type="entry name" value="WH-like_DNA-bd_sf"/>
</dbReference>
<feature type="domain" description="Helix-turn-helix type 11" evidence="1">
    <location>
        <begin position="6"/>
        <end position="62"/>
    </location>
</feature>
<feature type="domain" description="WYL" evidence="2">
    <location>
        <begin position="140"/>
        <end position="203"/>
    </location>
</feature>
<dbReference type="RefSeq" id="WP_380118878.1">
    <property type="nucleotide sequence ID" value="NZ_JBHSIU010000037.1"/>
</dbReference>
<dbReference type="Proteomes" id="UP001595912">
    <property type="component" value="Unassembled WGS sequence"/>
</dbReference>
<dbReference type="InterPro" id="IPR026881">
    <property type="entry name" value="WYL_dom"/>
</dbReference>
<dbReference type="PANTHER" id="PTHR34580">
    <property type="match status" value="1"/>
</dbReference>
<dbReference type="Pfam" id="PF13280">
    <property type="entry name" value="WYL"/>
    <property type="match status" value="1"/>
</dbReference>
<dbReference type="SUPFAM" id="SSF46785">
    <property type="entry name" value="Winged helix' DNA-binding domain"/>
    <property type="match status" value="1"/>
</dbReference>
<dbReference type="InterPro" id="IPR036390">
    <property type="entry name" value="WH_DNA-bd_sf"/>
</dbReference>
<dbReference type="EMBL" id="JBHSIU010000037">
    <property type="protein sequence ID" value="MFC5001622.1"/>
    <property type="molecule type" value="Genomic_DNA"/>
</dbReference>
<name>A0ABV9W320_9ACTN</name>
<dbReference type="PROSITE" id="PS52050">
    <property type="entry name" value="WYL"/>
    <property type="match status" value="1"/>
</dbReference>
<accession>A0ABV9W320</accession>
<dbReference type="PANTHER" id="PTHR34580:SF3">
    <property type="entry name" value="PROTEIN PAFB"/>
    <property type="match status" value="1"/>
</dbReference>
<evidence type="ECO:0000313" key="4">
    <source>
        <dbReference type="Proteomes" id="UP001595912"/>
    </source>
</evidence>
<protein>
    <submittedName>
        <fullName evidence="3">Helix-turn-helix transcriptional regulator</fullName>
    </submittedName>
</protein>
<gene>
    <name evidence="3" type="ORF">ACFPIJ_27775</name>
</gene>
<evidence type="ECO:0000259" key="2">
    <source>
        <dbReference type="Pfam" id="PF13280"/>
    </source>
</evidence>
<evidence type="ECO:0000259" key="1">
    <source>
        <dbReference type="Pfam" id="PF08279"/>
    </source>
</evidence>
<organism evidence="3 4">
    <name type="scientific">Dactylosporangium cerinum</name>
    <dbReference type="NCBI Taxonomy" id="1434730"/>
    <lineage>
        <taxon>Bacteria</taxon>
        <taxon>Bacillati</taxon>
        <taxon>Actinomycetota</taxon>
        <taxon>Actinomycetes</taxon>
        <taxon>Micromonosporales</taxon>
        <taxon>Micromonosporaceae</taxon>
        <taxon>Dactylosporangium</taxon>
    </lineage>
</organism>
<dbReference type="Pfam" id="PF08279">
    <property type="entry name" value="HTH_11"/>
    <property type="match status" value="1"/>
</dbReference>
<dbReference type="InterPro" id="IPR013196">
    <property type="entry name" value="HTH_11"/>
</dbReference>
<proteinExistence type="predicted"/>
<dbReference type="Gene3D" id="1.10.10.10">
    <property type="entry name" value="Winged helix-like DNA-binding domain superfamily/Winged helix DNA-binding domain"/>
    <property type="match status" value="1"/>
</dbReference>
<keyword evidence="4" id="KW-1185">Reference proteome</keyword>
<evidence type="ECO:0000313" key="3">
    <source>
        <dbReference type="EMBL" id="MFC5001622.1"/>
    </source>
</evidence>
<sequence>MNRTDRLYALVEELRAVAPRPRSARWLATRFEVSTRTIERDIGALQESGVPIWVSLGRTGGYAVDRSRTLPPLNMTPAEAVAIAVALHRLDGTPFHDAARTALHKLLAVMPAADVRRAEDLAGRIHLVHGADPGPAPVSPTVVEAFTTGRVLDIAYADRFGATTRRLIEPAGYLGGPHGWYLLAWCRLREGMRSFRVDRIHDVSATPEVADRRPLPDCAIDVPGHLVTRVAIAA</sequence>